<gene>
    <name evidence="1" type="ORF">CPB83DRAFT_841763</name>
</gene>
<dbReference type="Proteomes" id="UP000807306">
    <property type="component" value="Unassembled WGS sequence"/>
</dbReference>
<dbReference type="OrthoDB" id="3253976at2759"/>
<accession>A0A9P6EUE6</accession>
<evidence type="ECO:0000313" key="1">
    <source>
        <dbReference type="EMBL" id="KAF9535447.1"/>
    </source>
</evidence>
<proteinExistence type="predicted"/>
<evidence type="ECO:0000313" key="2">
    <source>
        <dbReference type="Proteomes" id="UP000807306"/>
    </source>
</evidence>
<comment type="caution">
    <text evidence="1">The sequence shown here is derived from an EMBL/GenBank/DDBJ whole genome shotgun (WGS) entry which is preliminary data.</text>
</comment>
<sequence length="240" mass="25884">MSTFLRTAKSASDWTNSELSAYNIAFDDMSPNDFFPPFEPSVDHLDPAILSSPPGDTNSAISDAAASYLGYLSLVTRATDHNFVVDFAAETLKLLGFNEPCTTVVTRYSVPLSICGEENHVAQADVSLIHNNPNVVLMVLVQDKSTPSNRCNAGAQVVAAACITINGTVPTFYLVPVTTELGTAVATGRYPNSPTVVSKCAIAAAHVGMKDIEYRRIAFKRLLAFKTLAKSHWLPQSERV</sequence>
<name>A0A9P6EUE6_9AGAR</name>
<dbReference type="AlphaFoldDB" id="A0A9P6EUE6"/>
<organism evidence="1 2">
    <name type="scientific">Crepidotus variabilis</name>
    <dbReference type="NCBI Taxonomy" id="179855"/>
    <lineage>
        <taxon>Eukaryota</taxon>
        <taxon>Fungi</taxon>
        <taxon>Dikarya</taxon>
        <taxon>Basidiomycota</taxon>
        <taxon>Agaricomycotina</taxon>
        <taxon>Agaricomycetes</taxon>
        <taxon>Agaricomycetidae</taxon>
        <taxon>Agaricales</taxon>
        <taxon>Agaricineae</taxon>
        <taxon>Crepidotaceae</taxon>
        <taxon>Crepidotus</taxon>
    </lineage>
</organism>
<keyword evidence="2" id="KW-1185">Reference proteome</keyword>
<protein>
    <submittedName>
        <fullName evidence="1">Uncharacterized protein</fullName>
    </submittedName>
</protein>
<dbReference type="EMBL" id="MU157824">
    <property type="protein sequence ID" value="KAF9535447.1"/>
    <property type="molecule type" value="Genomic_DNA"/>
</dbReference>
<reference evidence="1" key="1">
    <citation type="submission" date="2020-11" db="EMBL/GenBank/DDBJ databases">
        <authorList>
            <consortium name="DOE Joint Genome Institute"/>
            <person name="Ahrendt S."/>
            <person name="Riley R."/>
            <person name="Andreopoulos W."/>
            <person name="Labutti K."/>
            <person name="Pangilinan J."/>
            <person name="Ruiz-Duenas F.J."/>
            <person name="Barrasa J.M."/>
            <person name="Sanchez-Garcia M."/>
            <person name="Camarero S."/>
            <person name="Miyauchi S."/>
            <person name="Serrano A."/>
            <person name="Linde D."/>
            <person name="Babiker R."/>
            <person name="Drula E."/>
            <person name="Ayuso-Fernandez I."/>
            <person name="Pacheco R."/>
            <person name="Padilla G."/>
            <person name="Ferreira P."/>
            <person name="Barriuso J."/>
            <person name="Kellner H."/>
            <person name="Castanera R."/>
            <person name="Alfaro M."/>
            <person name="Ramirez L."/>
            <person name="Pisabarro A.G."/>
            <person name="Kuo A."/>
            <person name="Tritt A."/>
            <person name="Lipzen A."/>
            <person name="He G."/>
            <person name="Yan M."/>
            <person name="Ng V."/>
            <person name="Cullen D."/>
            <person name="Martin F."/>
            <person name="Rosso M.-N."/>
            <person name="Henrissat B."/>
            <person name="Hibbett D."/>
            <person name="Martinez A.T."/>
            <person name="Grigoriev I.V."/>
        </authorList>
    </citation>
    <scope>NUCLEOTIDE SEQUENCE</scope>
    <source>
        <strain evidence="1">CBS 506.95</strain>
    </source>
</reference>